<evidence type="ECO:0000313" key="2">
    <source>
        <dbReference type="EMBL" id="RWA03095.1"/>
    </source>
</evidence>
<evidence type="ECO:0000256" key="1">
    <source>
        <dbReference type="SAM" id="Phobius"/>
    </source>
</evidence>
<dbReference type="EMBL" id="RYZI01000948">
    <property type="protein sequence ID" value="RWA03095.1"/>
    <property type="molecule type" value="Genomic_DNA"/>
</dbReference>
<dbReference type="PANTHER" id="PTHR35394:SF5">
    <property type="entry name" value="DUF3176 DOMAIN-CONTAINING PROTEIN"/>
    <property type="match status" value="1"/>
</dbReference>
<feature type="transmembrane region" description="Helical" evidence="1">
    <location>
        <begin position="290"/>
        <end position="311"/>
    </location>
</feature>
<dbReference type="Proteomes" id="UP000286045">
    <property type="component" value="Unassembled WGS sequence"/>
</dbReference>
<proteinExistence type="predicted"/>
<protein>
    <submittedName>
        <fullName evidence="2">Uncharacterized protein</fullName>
    </submittedName>
</protein>
<dbReference type="PANTHER" id="PTHR35394">
    <property type="entry name" value="DUF3176 DOMAIN-CONTAINING PROTEIN"/>
    <property type="match status" value="1"/>
</dbReference>
<name>A0A439CLQ8_9PEZI</name>
<keyword evidence="1" id="KW-0812">Transmembrane</keyword>
<keyword evidence="1" id="KW-1133">Transmembrane helix</keyword>
<sequence>MPAFSIEKLIVRQATTETIDENRVTSNCMVDNAADIFSEICQYQLSTGNAETRFRICAFFLHGGERPLTTIAQSFTVSAIAEISVFDPWIFEVDYDIYTFPDPDSNQSIVIIASPMQFMSADYGWAFGWDNTYVRLGHGDLDFARPLWLEQSVLTLCNTELEVAVSSGRTTTTPISSQYGRFLLDDFWDKSNGVPKKFCFIPGENNQEGSLAAIENIHEQERQHLNSDISFCWNEPNNITGSGAFWWNTWFYVLDYLMRDKIDTAQYGISENGTFYGSYLQYETIFQIQWEWIILPVLLNILALVLQIVVIRQSRLSGQKHLWRGSVLATLYHGVEYRAIHSEMATIVDMRKDAGTNVVRLRLSKDGRAMLVPQHLQPPV</sequence>
<keyword evidence="3" id="KW-1185">Reference proteome</keyword>
<reference evidence="2 3" key="1">
    <citation type="submission" date="2018-12" db="EMBL/GenBank/DDBJ databases">
        <title>Draft genome sequence of Xylaria grammica IHI A82.</title>
        <authorList>
            <person name="Buettner E."/>
            <person name="Kellner H."/>
        </authorList>
    </citation>
    <scope>NUCLEOTIDE SEQUENCE [LARGE SCALE GENOMIC DNA]</scope>
    <source>
        <strain evidence="2 3">IHI A82</strain>
    </source>
</reference>
<organism evidence="2 3">
    <name type="scientific">Xylaria grammica</name>
    <dbReference type="NCBI Taxonomy" id="363999"/>
    <lineage>
        <taxon>Eukaryota</taxon>
        <taxon>Fungi</taxon>
        <taxon>Dikarya</taxon>
        <taxon>Ascomycota</taxon>
        <taxon>Pezizomycotina</taxon>
        <taxon>Sordariomycetes</taxon>
        <taxon>Xylariomycetidae</taxon>
        <taxon>Xylariales</taxon>
        <taxon>Xylariaceae</taxon>
        <taxon>Xylaria</taxon>
    </lineage>
</organism>
<accession>A0A439CLQ8</accession>
<comment type="caution">
    <text evidence="2">The sequence shown here is derived from an EMBL/GenBank/DDBJ whole genome shotgun (WGS) entry which is preliminary data.</text>
</comment>
<keyword evidence="1" id="KW-0472">Membrane</keyword>
<evidence type="ECO:0000313" key="3">
    <source>
        <dbReference type="Proteomes" id="UP000286045"/>
    </source>
</evidence>
<gene>
    <name evidence="2" type="ORF">EKO27_g12010</name>
</gene>
<dbReference type="AlphaFoldDB" id="A0A439CLQ8"/>